<comment type="function">
    <text evidence="7">May play a role in the regulation of membrane traffic through the trans-Golgi network.</text>
</comment>
<evidence type="ECO:0000256" key="5">
    <source>
        <dbReference type="ARBA" id="ARBA00022927"/>
    </source>
</evidence>
<feature type="region of interest" description="Disordered" evidence="9">
    <location>
        <begin position="1106"/>
        <end position="1136"/>
    </location>
</feature>
<dbReference type="GO" id="GO:0005829">
    <property type="term" value="C:cytosol"/>
    <property type="evidence" value="ECO:0007669"/>
    <property type="project" value="GOC"/>
</dbReference>
<dbReference type="Gene3D" id="2.60.40.1230">
    <property type="match status" value="1"/>
</dbReference>
<dbReference type="PANTHER" id="PTHR47180:SF1">
    <property type="entry name" value="ADP-RIBOSYLATION FACTOR-BINDING PROTEIN GGA1-RELATED"/>
    <property type="match status" value="1"/>
</dbReference>
<dbReference type="SUPFAM" id="SSF48464">
    <property type="entry name" value="ENTH/VHS domain"/>
    <property type="match status" value="1"/>
</dbReference>
<dbReference type="Gene3D" id="1.25.40.90">
    <property type="match status" value="1"/>
</dbReference>
<evidence type="ECO:0000259" key="11">
    <source>
        <dbReference type="PROSITE" id="PS50180"/>
    </source>
</evidence>
<feature type="non-terminal residue" evidence="13">
    <location>
        <position position="1276"/>
    </location>
</feature>
<dbReference type="InterPro" id="IPR011047">
    <property type="entry name" value="Quinoprotein_ADH-like_sf"/>
</dbReference>
<dbReference type="CDD" id="cd14235">
    <property type="entry name" value="GAT_GGA_fungi"/>
    <property type="match status" value="1"/>
</dbReference>
<feature type="repeat" description="WD" evidence="8">
    <location>
        <begin position="56"/>
        <end position="96"/>
    </location>
</feature>
<dbReference type="FunFam" id="1.25.40.90:FF:000008">
    <property type="entry name" value="VHS domain protein"/>
    <property type="match status" value="1"/>
</dbReference>
<dbReference type="GO" id="GO:0035091">
    <property type="term" value="F:phosphatidylinositol binding"/>
    <property type="evidence" value="ECO:0007669"/>
    <property type="project" value="InterPro"/>
</dbReference>
<dbReference type="Proteomes" id="UP000748756">
    <property type="component" value="Unassembled WGS sequence"/>
</dbReference>
<dbReference type="PROSITE" id="PS00678">
    <property type="entry name" value="WD_REPEATS_1"/>
    <property type="match status" value="4"/>
</dbReference>
<dbReference type="SUPFAM" id="SSF49348">
    <property type="entry name" value="Clathrin adaptor appendage domain"/>
    <property type="match status" value="1"/>
</dbReference>
<dbReference type="GO" id="GO:0005802">
    <property type="term" value="C:trans-Golgi network"/>
    <property type="evidence" value="ECO:0007669"/>
    <property type="project" value="TreeGrafter"/>
</dbReference>
<keyword evidence="2" id="KW-0813">Transport</keyword>
<dbReference type="Gene3D" id="1.20.5.170">
    <property type="match status" value="1"/>
</dbReference>
<dbReference type="SMART" id="SM00288">
    <property type="entry name" value="VHS"/>
    <property type="match status" value="1"/>
</dbReference>
<feature type="domain" description="VHS" evidence="10">
    <location>
        <begin position="682"/>
        <end position="818"/>
    </location>
</feature>
<reference evidence="13" key="1">
    <citation type="journal article" date="2020" name="Fungal Divers.">
        <title>Resolving the Mortierellaceae phylogeny through synthesis of multi-gene phylogenetics and phylogenomics.</title>
        <authorList>
            <person name="Vandepol N."/>
            <person name="Liber J."/>
            <person name="Desiro A."/>
            <person name="Na H."/>
            <person name="Kennedy M."/>
            <person name="Barry K."/>
            <person name="Grigoriev I.V."/>
            <person name="Miller A.N."/>
            <person name="O'Donnell K."/>
            <person name="Stajich J.E."/>
            <person name="Bonito G."/>
        </authorList>
    </citation>
    <scope>NUCLEOTIDE SEQUENCE</scope>
    <source>
        <strain evidence="13">NRRL 6426</strain>
    </source>
</reference>
<keyword evidence="14" id="KW-1185">Reference proteome</keyword>
<protein>
    <submittedName>
        <fullName evidence="13">Uncharacterized protein</fullName>
    </submittedName>
</protein>
<dbReference type="PANTHER" id="PTHR47180">
    <property type="entry name" value="ADP-RIBOSYLATION FACTOR-BINDING PROTEIN GGA1-RELATED"/>
    <property type="match status" value="1"/>
</dbReference>
<dbReference type="Gene3D" id="2.130.10.10">
    <property type="entry name" value="YVTN repeat-like/Quinoprotein amine dehydrogenase"/>
    <property type="match status" value="4"/>
</dbReference>
<dbReference type="GO" id="GO:0043328">
    <property type="term" value="P:protein transport to vacuole involved in ubiquitin-dependent protein catabolic process via the multivesicular body sorting pathway"/>
    <property type="evidence" value="ECO:0007669"/>
    <property type="project" value="TreeGrafter"/>
</dbReference>
<dbReference type="CDD" id="cd00200">
    <property type="entry name" value="WD40"/>
    <property type="match status" value="1"/>
</dbReference>
<dbReference type="InterPro" id="IPR015943">
    <property type="entry name" value="WD40/YVTN_repeat-like_dom_sf"/>
</dbReference>
<evidence type="ECO:0000256" key="9">
    <source>
        <dbReference type="SAM" id="MobiDB-lite"/>
    </source>
</evidence>
<dbReference type="OrthoDB" id="2018246at2759"/>
<dbReference type="SMART" id="SM00320">
    <property type="entry name" value="WD40"/>
    <property type="match status" value="13"/>
</dbReference>
<evidence type="ECO:0000256" key="2">
    <source>
        <dbReference type="ARBA" id="ARBA00022448"/>
    </source>
</evidence>
<evidence type="ECO:0000259" key="12">
    <source>
        <dbReference type="PROSITE" id="PS50909"/>
    </source>
</evidence>
<feature type="repeat" description="WD" evidence="8">
    <location>
        <begin position="226"/>
        <end position="267"/>
    </location>
</feature>
<dbReference type="InterPro" id="IPR008942">
    <property type="entry name" value="ENTH_VHS"/>
</dbReference>
<dbReference type="SUPFAM" id="SSF50998">
    <property type="entry name" value="Quinoprotein alcohol dehydrogenase-like"/>
    <property type="match status" value="2"/>
</dbReference>
<dbReference type="PROSITE" id="PS50180">
    <property type="entry name" value="GAE"/>
    <property type="match status" value="1"/>
</dbReference>
<dbReference type="AlphaFoldDB" id="A0A9P5RQ68"/>
<dbReference type="InterPro" id="IPR008153">
    <property type="entry name" value="GAE_dom"/>
</dbReference>
<dbReference type="GO" id="GO:0006895">
    <property type="term" value="P:Golgi to endosome transport"/>
    <property type="evidence" value="ECO:0007669"/>
    <property type="project" value="TreeGrafter"/>
</dbReference>
<evidence type="ECO:0000256" key="4">
    <source>
        <dbReference type="ARBA" id="ARBA00022737"/>
    </source>
</evidence>
<dbReference type="PROSITE" id="PS50294">
    <property type="entry name" value="WD_REPEATS_REGION"/>
    <property type="match status" value="5"/>
</dbReference>
<comment type="subcellular location">
    <subcellularLocation>
        <location evidence="1">Golgi apparatus</location>
        <location evidence="1">trans-Golgi network</location>
    </subcellularLocation>
</comment>
<dbReference type="InterPro" id="IPR020472">
    <property type="entry name" value="WD40_PAC1"/>
</dbReference>
<dbReference type="InterPro" id="IPR008152">
    <property type="entry name" value="Clathrin_a/b/g-adaptin_app_Ig"/>
</dbReference>
<evidence type="ECO:0000256" key="8">
    <source>
        <dbReference type="PROSITE-ProRule" id="PRU00221"/>
    </source>
</evidence>
<feature type="domain" description="GAT" evidence="12">
    <location>
        <begin position="845"/>
        <end position="989"/>
    </location>
</feature>
<evidence type="ECO:0000256" key="1">
    <source>
        <dbReference type="ARBA" id="ARBA00004601"/>
    </source>
</evidence>
<keyword evidence="4" id="KW-0677">Repeat</keyword>
<dbReference type="PRINTS" id="PR00320">
    <property type="entry name" value="GPROTEINBRPT"/>
</dbReference>
<dbReference type="Gene3D" id="1.20.58.160">
    <property type="match status" value="1"/>
</dbReference>
<dbReference type="InterPro" id="IPR002014">
    <property type="entry name" value="VHS_dom"/>
</dbReference>
<feature type="region of interest" description="Disordered" evidence="9">
    <location>
        <begin position="996"/>
        <end position="1058"/>
    </location>
</feature>
<feature type="repeat" description="WD" evidence="8">
    <location>
        <begin position="268"/>
        <end position="309"/>
    </location>
</feature>
<dbReference type="GO" id="GO:0006896">
    <property type="term" value="P:Golgi to vacuole transport"/>
    <property type="evidence" value="ECO:0007669"/>
    <property type="project" value="UniProtKB-ARBA"/>
</dbReference>
<dbReference type="EMBL" id="JAAAUQ010001264">
    <property type="protein sequence ID" value="KAF9140928.1"/>
    <property type="molecule type" value="Genomic_DNA"/>
</dbReference>
<dbReference type="InterPro" id="IPR013041">
    <property type="entry name" value="Clathrin_app_Ig-like_sf"/>
</dbReference>
<proteinExistence type="predicted"/>
<dbReference type="Pfam" id="PF00790">
    <property type="entry name" value="VHS"/>
    <property type="match status" value="1"/>
</dbReference>
<dbReference type="PROSITE" id="PS50082">
    <property type="entry name" value="WD_REPEATS_2"/>
    <property type="match status" value="6"/>
</dbReference>
<dbReference type="PROSITE" id="PS50179">
    <property type="entry name" value="VHS"/>
    <property type="match status" value="1"/>
</dbReference>
<dbReference type="InterPro" id="IPR052653">
    <property type="entry name" value="ARF-binding"/>
</dbReference>
<gene>
    <name evidence="13" type="ORF">BG015_001467</name>
</gene>
<keyword evidence="3 8" id="KW-0853">WD repeat</keyword>
<evidence type="ECO:0000256" key="3">
    <source>
        <dbReference type="ARBA" id="ARBA00022574"/>
    </source>
</evidence>
<dbReference type="GO" id="GO:0043130">
    <property type="term" value="F:ubiquitin binding"/>
    <property type="evidence" value="ECO:0007669"/>
    <property type="project" value="InterPro"/>
</dbReference>
<dbReference type="InterPro" id="IPR019775">
    <property type="entry name" value="WD40_repeat_CS"/>
</dbReference>
<dbReference type="SUPFAM" id="SSF89009">
    <property type="entry name" value="GAT-like domain"/>
    <property type="match status" value="1"/>
</dbReference>
<name>A0A9P5RQ68_9FUNG</name>
<feature type="repeat" description="WD" evidence="8">
    <location>
        <begin position="184"/>
        <end position="225"/>
    </location>
</feature>
<evidence type="ECO:0000256" key="6">
    <source>
        <dbReference type="ARBA" id="ARBA00023034"/>
    </source>
</evidence>
<sequence length="1276" mass="138984">GAQLEGISFGEQPYLKCAKGVYACAYSPDGKKFAVAQEGTNIDIYDTATWISTHQLELRRSKVLCVAFSPDSQAIAFGDNNMVRVWDFASGKPMRYSEGLGDHTNTVRSVAFSPCGKQLVSAGRDARVLIWNLETRQVLFTFRGHTDDISSVKYSPDGRQVASGSTDGTIRFWNAESGGSGAVWTSPHRSVWSLAYSPDGQRIAVGGSDGYVQLWSTTTGEASAVLKGHTAFVTSLAFSHNGLWVASASGDHSVKLWDVSAGTLISAFAGHAYSVRDVTFSLNDQQISAGGEDGTVRMWDVNTKESTIVGPLVLPGLRSPVVSYSHDGRSILFPRDDGAVQQWDARTGALGVIIPVLSKPLQRIAPSPDGSRLAVSIYGTLTLWNYQTATVGPALPGDIATLLHLAFSPCGRWVASANAKAALLWDLQDIQEGYAIVDLRGIEGLYCCDVAFSQGGTPQLAIADSLGRVQLFDPRTRILVKETRLKETRASAMSYSPDGQQLAIGSNIGFIYLWDLLSDVPSIELNERKGGITSLTYSSGGQWIVAGFDDKIVRVMQKHPAGDEESGVERWSCVAVVNAFYAKVNSIRWSPTEALEFVTACFDRSVRIWRVVTKKDGGVSVEMVWGSNLRQLCASDMTFKDAVGLDGINQKLLTQRAADNCMIHMNYGQQPKSVLETYIERACDPSRYEPDLALNLEICDVIKEKQKNTPREAAVYIVRLINNRNLHVSMLALALLDNCVKNCGYPFHLQIATKEFLNELVRKFPERPLAVYTPAQNRILELIQEWYQTLCKSSRYKEDLVHIKDMHRLLSYKGYRFPQLKGDSASVLNPVNTLKSPAELEEEDRAAQSAKLQELIRRGRPEDVVAANELVKKMTGYEQEEKPDYEEEASSELDKILLKAVLLTEMLNEVKPGESIGRGDKFEVLTKERRMFASMFSLQSLELLSTCKAAQPKVQKFIGEASDDDDMEKLLQINDVINNVIEQYNQVKSGRLVKSAVPSVGHGDNHNTRSSGAPAQSESSLIDLVDFGGPDDNSSPTTTSAAPAPPTTGNLMDDLMSLNFNDGPPPAWGAAGSISLGRSISPAASFNSNSSSSFNAGAPPGYSVFSSSSGGNNTSNSGSPAFSNSPMMQPMSSSSNVNANSGFDDFDFVSNTGATQSGPTTVVLLNKNGLLIELDIEYVVPGDVSSIKAVAHFSNAHSSAMSSLTFRVAVPKSLQLQLNPQSGQVLAPFSKRSVTQSLNINNTTRQQPVRIKYHVSYVTDGRTIEEQGEFNQFPMV</sequence>
<dbReference type="Pfam" id="PF03127">
    <property type="entry name" value="GAT"/>
    <property type="match status" value="1"/>
</dbReference>
<evidence type="ECO:0000313" key="13">
    <source>
        <dbReference type="EMBL" id="KAF9140928.1"/>
    </source>
</evidence>
<comment type="caution">
    <text evidence="13">The sequence shown here is derived from an EMBL/GenBank/DDBJ whole genome shotgun (WGS) entry which is preliminary data.</text>
</comment>
<keyword evidence="6" id="KW-0333">Golgi apparatus</keyword>
<feature type="repeat" description="WD" evidence="8">
    <location>
        <begin position="100"/>
        <end position="141"/>
    </location>
</feature>
<organism evidence="13 14">
    <name type="scientific">Linnemannia schmuckeri</name>
    <dbReference type="NCBI Taxonomy" id="64567"/>
    <lineage>
        <taxon>Eukaryota</taxon>
        <taxon>Fungi</taxon>
        <taxon>Fungi incertae sedis</taxon>
        <taxon>Mucoromycota</taxon>
        <taxon>Mortierellomycotina</taxon>
        <taxon>Mortierellomycetes</taxon>
        <taxon>Mortierellales</taxon>
        <taxon>Mortierellaceae</taxon>
        <taxon>Linnemannia</taxon>
    </lineage>
</organism>
<dbReference type="CDD" id="cd16998">
    <property type="entry name" value="VHS_GGA_fungi"/>
    <property type="match status" value="1"/>
</dbReference>
<dbReference type="SMART" id="SM00809">
    <property type="entry name" value="Alpha_adaptinC2"/>
    <property type="match status" value="1"/>
</dbReference>
<dbReference type="Pfam" id="PF02883">
    <property type="entry name" value="Alpha_adaptinC2"/>
    <property type="match status" value="1"/>
</dbReference>
<dbReference type="Pfam" id="PF00400">
    <property type="entry name" value="WD40"/>
    <property type="match status" value="8"/>
</dbReference>
<feature type="domain" description="GAE" evidence="11">
    <location>
        <begin position="1157"/>
        <end position="1274"/>
    </location>
</feature>
<dbReference type="InterPro" id="IPR004152">
    <property type="entry name" value="GAT_dom"/>
</dbReference>
<dbReference type="InterPro" id="IPR038425">
    <property type="entry name" value="GAT_sf"/>
</dbReference>
<feature type="compositionally biased region" description="Polar residues" evidence="9">
    <location>
        <begin position="1008"/>
        <end position="1020"/>
    </location>
</feature>
<evidence type="ECO:0000313" key="14">
    <source>
        <dbReference type="Proteomes" id="UP000748756"/>
    </source>
</evidence>
<evidence type="ECO:0000259" key="10">
    <source>
        <dbReference type="PROSITE" id="PS50179"/>
    </source>
</evidence>
<keyword evidence="5" id="KW-0653">Protein transport</keyword>
<accession>A0A9P5RQ68</accession>
<feature type="repeat" description="WD" evidence="8">
    <location>
        <begin position="142"/>
        <end position="178"/>
    </location>
</feature>
<dbReference type="InterPro" id="IPR001680">
    <property type="entry name" value="WD40_rpt"/>
</dbReference>
<dbReference type="PROSITE" id="PS50909">
    <property type="entry name" value="GAT"/>
    <property type="match status" value="1"/>
</dbReference>
<evidence type="ECO:0000256" key="7">
    <source>
        <dbReference type="ARBA" id="ARBA00053552"/>
    </source>
</evidence>